<gene>
    <name evidence="1" type="ORF">EDD34_2750</name>
</gene>
<keyword evidence="2" id="KW-1185">Reference proteome</keyword>
<evidence type="ECO:0000313" key="1">
    <source>
        <dbReference type="EMBL" id="RPF22105.1"/>
    </source>
</evidence>
<accession>A0A3N4ZMG0</accession>
<dbReference type="OrthoDB" id="3537879at2"/>
<dbReference type="EMBL" id="RKQZ01000001">
    <property type="protein sequence ID" value="RPF22105.1"/>
    <property type="molecule type" value="Genomic_DNA"/>
</dbReference>
<dbReference type="RefSeq" id="WP_123815070.1">
    <property type="nucleotide sequence ID" value="NZ_RKQZ01000001.1"/>
</dbReference>
<dbReference type="AlphaFoldDB" id="A0A3N4ZMG0"/>
<dbReference type="Proteomes" id="UP000280501">
    <property type="component" value="Unassembled WGS sequence"/>
</dbReference>
<comment type="caution">
    <text evidence="1">The sequence shown here is derived from an EMBL/GenBank/DDBJ whole genome shotgun (WGS) entry which is preliminary data.</text>
</comment>
<reference evidence="1 2" key="1">
    <citation type="submission" date="2018-11" db="EMBL/GenBank/DDBJ databases">
        <title>Sequencing the genomes of 1000 actinobacteria strains.</title>
        <authorList>
            <person name="Klenk H.-P."/>
        </authorList>
    </citation>
    <scope>NUCLEOTIDE SEQUENCE [LARGE SCALE GENOMIC DNA]</scope>
    <source>
        <strain evidence="1 2">DSM 15700</strain>
    </source>
</reference>
<sequence>MGIVTEYFAAATDEVAAEALRLPGGPAAPEDGSPPRFDSVTLPSVDPFVMLVGLAQALSGRPYGEIAANPRHGALVGSGGDEGPWIVTVTDDLTKDLASVAPARLARVTRDWVRESEPPVPAHRLTSAVLQLAELATRAVADGRGLYCWTSLGGVP</sequence>
<name>A0A3N4ZMG0_9MICO</name>
<evidence type="ECO:0000313" key="2">
    <source>
        <dbReference type="Proteomes" id="UP000280501"/>
    </source>
</evidence>
<proteinExistence type="predicted"/>
<protein>
    <submittedName>
        <fullName evidence="1">Uncharacterized protein</fullName>
    </submittedName>
</protein>
<organism evidence="1 2">
    <name type="scientific">Myceligenerans xiligouense</name>
    <dbReference type="NCBI Taxonomy" id="253184"/>
    <lineage>
        <taxon>Bacteria</taxon>
        <taxon>Bacillati</taxon>
        <taxon>Actinomycetota</taxon>
        <taxon>Actinomycetes</taxon>
        <taxon>Micrococcales</taxon>
        <taxon>Promicromonosporaceae</taxon>
        <taxon>Myceligenerans</taxon>
    </lineage>
</organism>